<dbReference type="GO" id="GO:0046872">
    <property type="term" value="F:metal ion binding"/>
    <property type="evidence" value="ECO:0007669"/>
    <property type="project" value="UniProtKB-KW"/>
</dbReference>
<dbReference type="AlphaFoldDB" id="A0A3N2Q5G7"/>
<feature type="compositionally biased region" description="Low complexity" evidence="9">
    <location>
        <begin position="279"/>
        <end position="293"/>
    </location>
</feature>
<dbReference type="STRING" id="1314773.A0A3N2Q5G7"/>
<comment type="similarity">
    <text evidence="2">Belongs to the peptidase M67C family.</text>
</comment>
<dbReference type="EMBL" id="ML119051">
    <property type="protein sequence ID" value="ROT42019.1"/>
    <property type="molecule type" value="Genomic_DNA"/>
</dbReference>
<accession>A0A3N2Q5G7</accession>
<dbReference type="GO" id="GO:0140492">
    <property type="term" value="F:metal-dependent deubiquitinase activity"/>
    <property type="evidence" value="ECO:0007669"/>
    <property type="project" value="InterPro"/>
</dbReference>
<dbReference type="Pfam" id="PF01398">
    <property type="entry name" value="JAB"/>
    <property type="match status" value="1"/>
</dbReference>
<feature type="compositionally biased region" description="Basic and acidic residues" evidence="9">
    <location>
        <begin position="195"/>
        <end position="232"/>
    </location>
</feature>
<name>A0A3N2Q5G7_SODAK</name>
<dbReference type="PANTHER" id="PTHR12947">
    <property type="entry name" value="AMSH-LIKE PROTEASE"/>
    <property type="match status" value="1"/>
</dbReference>
<feature type="compositionally biased region" description="Basic and acidic residues" evidence="9">
    <location>
        <begin position="352"/>
        <end position="367"/>
    </location>
</feature>
<dbReference type="Pfam" id="PF08969">
    <property type="entry name" value="USP8_dimer"/>
    <property type="match status" value="1"/>
</dbReference>
<organism evidence="11 12">
    <name type="scientific">Sodiomyces alkalinus (strain CBS 110278 / VKM F-3762 / F11)</name>
    <name type="common">Alkaliphilic filamentous fungus</name>
    <dbReference type="NCBI Taxonomy" id="1314773"/>
    <lineage>
        <taxon>Eukaryota</taxon>
        <taxon>Fungi</taxon>
        <taxon>Dikarya</taxon>
        <taxon>Ascomycota</taxon>
        <taxon>Pezizomycotina</taxon>
        <taxon>Sordariomycetes</taxon>
        <taxon>Hypocreomycetidae</taxon>
        <taxon>Glomerellales</taxon>
        <taxon>Plectosphaerellaceae</taxon>
        <taxon>Sodiomyces</taxon>
    </lineage>
</organism>
<keyword evidence="6" id="KW-0378">Hydrolase</keyword>
<evidence type="ECO:0000313" key="11">
    <source>
        <dbReference type="EMBL" id="ROT42019.1"/>
    </source>
</evidence>
<dbReference type="PROSITE" id="PS50249">
    <property type="entry name" value="MPN"/>
    <property type="match status" value="1"/>
</dbReference>
<dbReference type="GO" id="GO:0016020">
    <property type="term" value="C:membrane"/>
    <property type="evidence" value="ECO:0007669"/>
    <property type="project" value="TreeGrafter"/>
</dbReference>
<evidence type="ECO:0000256" key="2">
    <source>
        <dbReference type="ARBA" id="ARBA00010981"/>
    </source>
</evidence>
<dbReference type="InterPro" id="IPR000555">
    <property type="entry name" value="JAMM/MPN+_dom"/>
</dbReference>
<dbReference type="InterPro" id="IPR044098">
    <property type="entry name" value="STAMBP/STALP-like_MPN"/>
</dbReference>
<evidence type="ECO:0000259" key="10">
    <source>
        <dbReference type="PROSITE" id="PS50249"/>
    </source>
</evidence>
<evidence type="ECO:0000256" key="1">
    <source>
        <dbReference type="ARBA" id="ARBA00001947"/>
    </source>
</evidence>
<dbReference type="SMART" id="SM00232">
    <property type="entry name" value="JAB_MPN"/>
    <property type="match status" value="1"/>
</dbReference>
<comment type="cofactor">
    <cofactor evidence="1">
        <name>Zn(2+)</name>
        <dbReference type="ChEBI" id="CHEBI:29105"/>
    </cofactor>
</comment>
<keyword evidence="5" id="KW-0833">Ubl conjugation pathway</keyword>
<evidence type="ECO:0000256" key="5">
    <source>
        <dbReference type="ARBA" id="ARBA00022786"/>
    </source>
</evidence>
<dbReference type="Proteomes" id="UP000272025">
    <property type="component" value="Unassembled WGS sequence"/>
</dbReference>
<feature type="domain" description="MPN" evidence="10">
    <location>
        <begin position="418"/>
        <end position="545"/>
    </location>
</feature>
<keyword evidence="7" id="KW-0862">Zinc</keyword>
<dbReference type="GO" id="GO:0061578">
    <property type="term" value="F:K63-linked deubiquitinase activity"/>
    <property type="evidence" value="ECO:0007669"/>
    <property type="project" value="InterPro"/>
</dbReference>
<dbReference type="GO" id="GO:0070536">
    <property type="term" value="P:protein K63-linked deubiquitination"/>
    <property type="evidence" value="ECO:0007669"/>
    <property type="project" value="InterPro"/>
</dbReference>
<feature type="compositionally biased region" description="Pro residues" evidence="9">
    <location>
        <begin position="332"/>
        <end position="341"/>
    </location>
</feature>
<dbReference type="InterPro" id="IPR015063">
    <property type="entry name" value="USP8_dimer"/>
</dbReference>
<keyword evidence="4" id="KW-0479">Metal-binding</keyword>
<gene>
    <name evidence="11" type="ORF">SODALDRAFT_341602</name>
</gene>
<dbReference type="SUPFAM" id="SSF102712">
    <property type="entry name" value="JAB1/MPN domain"/>
    <property type="match status" value="1"/>
</dbReference>
<keyword evidence="8" id="KW-0482">Metalloprotease</keyword>
<dbReference type="RefSeq" id="XP_028469825.1">
    <property type="nucleotide sequence ID" value="XM_028613045.1"/>
</dbReference>
<dbReference type="GO" id="GO:0005768">
    <property type="term" value="C:endosome"/>
    <property type="evidence" value="ECO:0007669"/>
    <property type="project" value="TreeGrafter"/>
</dbReference>
<sequence length="599" mass="68595">MNGTSIPRPSRPTSSQELAAMAEDFQFQHTIPFKYWARSADTLYQEAGFAMEEGDYRKAYLMLWRHSILVLKHLNTHPEAKSPVNKIIAKPLRDRQSKEVFKRLEQLKPLIDREYEEWKSMTASQKQIEAERSHSRVRSYDSFSARDPTLSGKAKVLDVGDNQDLAIGLAQRDYQLRDARRRGTRQAGVTEELEMERRKGGTWDDWNVQDHKPPPESEHPLERKPEPKHEGSLPEGPINDIDEDEELRKQMEATRRWLDYNAVGEEEDTARVEDAFRHTMSPSSTTSSQSPTTGLKRTPSLPPPRLASRPYHYPSISRPKPLETERAHLDPRPAPLPPPLRPPKEAVAPTTHRLDSGPPERPRKEPEPAAAYKRLPSPTRAPRRPPKEQAAIEPPPKKERIAFRPAAYLENGDPIRPVFIPTRLKEEFLKIASDHTRKGLEMCGMLCGRPINNALFVSCLLIPEQKSTSDTCETENESGMLEYCINEDLLMLGWIHTHPTQTCFMSSRDLHTQAGYQVMMPESIAIVCAPRHEPSYGIFRLTNPPGLPHILQCTKTETFHMHDIDNIYTRASQPHGHVYHSDKLDFYVQDLRPETMRQV</sequence>
<dbReference type="PANTHER" id="PTHR12947:SF13">
    <property type="entry name" value="FI19924P1"/>
    <property type="match status" value="1"/>
</dbReference>
<proteinExistence type="inferred from homology"/>
<dbReference type="GeneID" id="39581523"/>
<evidence type="ECO:0000256" key="7">
    <source>
        <dbReference type="ARBA" id="ARBA00022833"/>
    </source>
</evidence>
<evidence type="ECO:0000256" key="9">
    <source>
        <dbReference type="SAM" id="MobiDB-lite"/>
    </source>
</evidence>
<dbReference type="GO" id="GO:0006508">
    <property type="term" value="P:proteolysis"/>
    <property type="evidence" value="ECO:0007669"/>
    <property type="project" value="UniProtKB-KW"/>
</dbReference>
<dbReference type="OrthoDB" id="3640at2759"/>
<evidence type="ECO:0000256" key="8">
    <source>
        <dbReference type="ARBA" id="ARBA00023049"/>
    </source>
</evidence>
<dbReference type="Gene3D" id="1.20.58.80">
    <property type="entry name" value="Phosphotransferase system, lactose/cellobiose-type IIA subunit"/>
    <property type="match status" value="1"/>
</dbReference>
<evidence type="ECO:0000256" key="6">
    <source>
        <dbReference type="ARBA" id="ARBA00022801"/>
    </source>
</evidence>
<dbReference type="SUPFAM" id="SSF140856">
    <property type="entry name" value="USP8 N-terminal domain-like"/>
    <property type="match status" value="1"/>
</dbReference>
<evidence type="ECO:0000256" key="3">
    <source>
        <dbReference type="ARBA" id="ARBA00022670"/>
    </source>
</evidence>
<feature type="region of interest" description="Disordered" evidence="9">
    <location>
        <begin position="179"/>
        <end position="242"/>
    </location>
</feature>
<reference evidence="11 12" key="1">
    <citation type="journal article" date="2018" name="Mol. Ecol.">
        <title>The obligate alkalophilic soda-lake fungus Sodiomyces alkalinus has shifted to a protein diet.</title>
        <authorList>
            <person name="Grum-Grzhimaylo A.A."/>
            <person name="Falkoski D.L."/>
            <person name="van den Heuvel J."/>
            <person name="Valero-Jimenez C.A."/>
            <person name="Min B."/>
            <person name="Choi I.G."/>
            <person name="Lipzen A."/>
            <person name="Daum C.G."/>
            <person name="Aanen D.K."/>
            <person name="Tsang A."/>
            <person name="Henrissat B."/>
            <person name="Bilanenko E.N."/>
            <person name="de Vries R.P."/>
            <person name="van Kan J.A.L."/>
            <person name="Grigoriev I.V."/>
            <person name="Debets A.J.M."/>
        </authorList>
    </citation>
    <scope>NUCLEOTIDE SEQUENCE [LARGE SCALE GENOMIC DNA]</scope>
    <source>
        <strain evidence="11 12">F11</strain>
    </source>
</reference>
<dbReference type="FunFam" id="3.40.140.10:FF:000033">
    <property type="entry name" value="AMSH-like protease sst2"/>
    <property type="match status" value="1"/>
</dbReference>
<dbReference type="Gene3D" id="3.40.140.10">
    <property type="entry name" value="Cytidine Deaminase, domain 2"/>
    <property type="match status" value="1"/>
</dbReference>
<protein>
    <recommendedName>
        <fullName evidence="10">MPN domain-containing protein</fullName>
    </recommendedName>
</protein>
<feature type="compositionally biased region" description="Basic and acidic residues" evidence="9">
    <location>
        <begin position="320"/>
        <end position="331"/>
    </location>
</feature>
<evidence type="ECO:0000313" key="12">
    <source>
        <dbReference type="Proteomes" id="UP000272025"/>
    </source>
</evidence>
<dbReference type="CDD" id="cd08066">
    <property type="entry name" value="MPN_AMSH_like"/>
    <property type="match status" value="1"/>
</dbReference>
<feature type="region of interest" description="Disordered" evidence="9">
    <location>
        <begin position="277"/>
        <end position="399"/>
    </location>
</feature>
<keyword evidence="12" id="KW-1185">Reference proteome</keyword>
<dbReference type="InterPro" id="IPR037518">
    <property type="entry name" value="MPN"/>
</dbReference>
<keyword evidence="3" id="KW-0645">Protease</keyword>
<evidence type="ECO:0000256" key="4">
    <source>
        <dbReference type="ARBA" id="ARBA00022723"/>
    </source>
</evidence>